<keyword evidence="3" id="KW-0378">Hydrolase</keyword>
<evidence type="ECO:0000259" key="2">
    <source>
        <dbReference type="Pfam" id="PF00561"/>
    </source>
</evidence>
<dbReference type="Pfam" id="PF00561">
    <property type="entry name" value="Abhydrolase_1"/>
    <property type="match status" value="1"/>
</dbReference>
<dbReference type="HOGENOM" id="CLU_020336_9_0_3"/>
<keyword evidence="4" id="KW-1185">Reference proteome</keyword>
<dbReference type="InterPro" id="IPR029058">
    <property type="entry name" value="AB_hydrolase_fold"/>
</dbReference>
<sequence>MVKKNGLISENKTAIKNATNILSSSARKVFKSVSNNYIEAVSLVTAKQKKTTPGKLLMPIPINLLVLSITTSYHLIATWLENKKYHPPGQLIDIGGYKLHLYSKGQGKPTVIVDHSLGGIDGYFLIEEIAKLTQVCIYDRAGYGWSDSSPKPRSTQEIVKELDTLLNIAEIQPPYILVGDSFGSYNMRLYAHQFPEKVIGIVMTDGLHEVGLLKMSISLQALKLFFMSGFAMSILGSILGIVRLLGTLGMFELLKKELRHFPKKILKQVKRSFYHYRHWLTMWREMWNLDLSSVQVSQVKSLGNLPMVSIKSSTFFKRSIWNFYLPVQAADHLRDKMHTEILKLSTHSTSLPATQSSHFVWIDQPEIILEAIQKLLPK</sequence>
<dbReference type="Proteomes" id="UP000010471">
    <property type="component" value="Chromosome"/>
</dbReference>
<feature type="transmembrane region" description="Helical" evidence="1">
    <location>
        <begin position="224"/>
        <end position="246"/>
    </location>
</feature>
<keyword evidence="3" id="KW-0808">Transferase</keyword>
<dbReference type="SUPFAM" id="SSF53474">
    <property type="entry name" value="alpha/beta-Hydrolases"/>
    <property type="match status" value="1"/>
</dbReference>
<dbReference type="GO" id="GO:0016787">
    <property type="term" value="F:hydrolase activity"/>
    <property type="evidence" value="ECO:0007669"/>
    <property type="project" value="UniProtKB-KW"/>
</dbReference>
<name>K9WCS4_9CYAN</name>
<proteinExistence type="predicted"/>
<evidence type="ECO:0000256" key="1">
    <source>
        <dbReference type="SAM" id="Phobius"/>
    </source>
</evidence>
<feature type="domain" description="AB hydrolase-1" evidence="2">
    <location>
        <begin position="111"/>
        <end position="213"/>
    </location>
</feature>
<dbReference type="AlphaFoldDB" id="K9WCS4"/>
<keyword evidence="1" id="KW-0812">Transmembrane</keyword>
<gene>
    <name evidence="3" type="ORF">Mic7113_1718</name>
</gene>
<dbReference type="EMBL" id="CP003630">
    <property type="protein sequence ID" value="AFZ17581.1"/>
    <property type="molecule type" value="Genomic_DNA"/>
</dbReference>
<dbReference type="KEGG" id="mic:Mic7113_1718"/>
<keyword evidence="1" id="KW-0472">Membrane</keyword>
<dbReference type="PATRIC" id="fig|1173027.3.peg.1897"/>
<dbReference type="Gene3D" id="3.40.50.1820">
    <property type="entry name" value="alpha/beta hydrolase"/>
    <property type="match status" value="1"/>
</dbReference>
<reference evidence="3 4" key="1">
    <citation type="submission" date="2012-06" db="EMBL/GenBank/DDBJ databases">
        <title>Finished chromosome of genome of Microcoleus sp. PCC 7113.</title>
        <authorList>
            <consortium name="US DOE Joint Genome Institute"/>
            <person name="Gugger M."/>
            <person name="Coursin T."/>
            <person name="Rippka R."/>
            <person name="Tandeau De Marsac N."/>
            <person name="Huntemann M."/>
            <person name="Wei C.-L."/>
            <person name="Han J."/>
            <person name="Detter J.C."/>
            <person name="Han C."/>
            <person name="Tapia R."/>
            <person name="Chen A."/>
            <person name="Kyrpides N."/>
            <person name="Mavromatis K."/>
            <person name="Markowitz V."/>
            <person name="Szeto E."/>
            <person name="Ivanova N."/>
            <person name="Pagani I."/>
            <person name="Pati A."/>
            <person name="Goodwin L."/>
            <person name="Nordberg H.P."/>
            <person name="Cantor M.N."/>
            <person name="Hua S.X."/>
            <person name="Woyke T."/>
            <person name="Kerfeld C.A."/>
        </authorList>
    </citation>
    <scope>NUCLEOTIDE SEQUENCE [LARGE SCALE GENOMIC DNA]</scope>
    <source>
        <strain evidence="3 4">PCC 7113</strain>
    </source>
</reference>
<dbReference type="GO" id="GO:0016746">
    <property type="term" value="F:acyltransferase activity"/>
    <property type="evidence" value="ECO:0007669"/>
    <property type="project" value="UniProtKB-KW"/>
</dbReference>
<evidence type="ECO:0000313" key="3">
    <source>
        <dbReference type="EMBL" id="AFZ17581.1"/>
    </source>
</evidence>
<protein>
    <submittedName>
        <fullName evidence="3">Putative hydrolase or acyltransferase of alpha/beta superfamily</fullName>
    </submittedName>
</protein>
<dbReference type="eggNOG" id="COG0596">
    <property type="taxonomic scope" value="Bacteria"/>
</dbReference>
<evidence type="ECO:0000313" key="4">
    <source>
        <dbReference type="Proteomes" id="UP000010471"/>
    </source>
</evidence>
<keyword evidence="1" id="KW-1133">Transmembrane helix</keyword>
<dbReference type="InterPro" id="IPR000073">
    <property type="entry name" value="AB_hydrolase_1"/>
</dbReference>
<organism evidence="3 4">
    <name type="scientific">Allocoleopsis franciscana PCC 7113</name>
    <dbReference type="NCBI Taxonomy" id="1173027"/>
    <lineage>
        <taxon>Bacteria</taxon>
        <taxon>Bacillati</taxon>
        <taxon>Cyanobacteriota</taxon>
        <taxon>Cyanophyceae</taxon>
        <taxon>Coleofasciculales</taxon>
        <taxon>Coleofasciculaceae</taxon>
        <taxon>Allocoleopsis</taxon>
        <taxon>Allocoleopsis franciscana</taxon>
    </lineage>
</organism>
<keyword evidence="3" id="KW-0012">Acyltransferase</keyword>
<accession>K9WCS4</accession>
<dbReference type="STRING" id="1173027.Mic7113_1718"/>